<accession>A0ACD0P0M6</accession>
<dbReference type="EMBL" id="KZ819830">
    <property type="protein sequence ID" value="PWN51604.1"/>
    <property type="molecule type" value="Genomic_DNA"/>
</dbReference>
<organism evidence="1 2">
    <name type="scientific">Violaceomyces palustris</name>
    <dbReference type="NCBI Taxonomy" id="1673888"/>
    <lineage>
        <taxon>Eukaryota</taxon>
        <taxon>Fungi</taxon>
        <taxon>Dikarya</taxon>
        <taxon>Basidiomycota</taxon>
        <taxon>Ustilaginomycotina</taxon>
        <taxon>Ustilaginomycetes</taxon>
        <taxon>Violaceomycetales</taxon>
        <taxon>Violaceomycetaceae</taxon>
        <taxon>Violaceomyces</taxon>
    </lineage>
</organism>
<keyword evidence="2" id="KW-1185">Reference proteome</keyword>
<dbReference type="Proteomes" id="UP000245626">
    <property type="component" value="Unassembled WGS sequence"/>
</dbReference>
<gene>
    <name evidence="1" type="ORF">IE53DRAFT_386010</name>
</gene>
<sequence length="123" mass="13613">MSSSSSPYTFNPGGSLKLKSKADSDKKSSKKKKSKSSTTSDLKRSSHHNESDSVQAPTPPSQPSQITPSKTKAELKFEEIRRKRMAEKVKKEAKKSHKEKVDAFNEHLLSLSEHHDIPKVGPG</sequence>
<reference evidence="1 2" key="1">
    <citation type="journal article" date="2018" name="Mol. Biol. Evol.">
        <title>Broad Genomic Sampling Reveals a Smut Pathogenic Ancestry of the Fungal Clade Ustilaginomycotina.</title>
        <authorList>
            <person name="Kijpornyongpan T."/>
            <person name="Mondo S.J."/>
            <person name="Barry K."/>
            <person name="Sandor L."/>
            <person name="Lee J."/>
            <person name="Lipzen A."/>
            <person name="Pangilinan J."/>
            <person name="LaButti K."/>
            <person name="Hainaut M."/>
            <person name="Henrissat B."/>
            <person name="Grigoriev I.V."/>
            <person name="Spatafora J.W."/>
            <person name="Aime M.C."/>
        </authorList>
    </citation>
    <scope>NUCLEOTIDE SEQUENCE [LARGE SCALE GENOMIC DNA]</scope>
    <source>
        <strain evidence="1 2">SA 807</strain>
    </source>
</reference>
<name>A0ACD0P0M6_9BASI</name>
<evidence type="ECO:0000313" key="1">
    <source>
        <dbReference type="EMBL" id="PWN51604.1"/>
    </source>
</evidence>
<protein>
    <submittedName>
        <fullName evidence="1">DUF1754-domain-containing protein</fullName>
    </submittedName>
</protein>
<proteinExistence type="predicted"/>
<evidence type="ECO:0000313" key="2">
    <source>
        <dbReference type="Proteomes" id="UP000245626"/>
    </source>
</evidence>